<accession>A0A2B7WFD6</accession>
<reference evidence="2 3" key="1">
    <citation type="submission" date="2017-10" db="EMBL/GenBank/DDBJ databases">
        <title>Comparative genomics in systemic dimorphic fungi from Ajellomycetaceae.</title>
        <authorList>
            <person name="Munoz J.F."/>
            <person name="Mcewen J.G."/>
            <person name="Clay O.K."/>
            <person name="Cuomo C.A."/>
        </authorList>
    </citation>
    <scope>NUCLEOTIDE SEQUENCE [LARGE SCALE GENOMIC DNA]</scope>
    <source>
        <strain evidence="2 3">UAMH7299</strain>
    </source>
</reference>
<sequence length="201" mass="21322">MNLQSIFSLLVLHSSLAARAAATSANDDNNDVSDEKVGTGCCPPDDPAFQRAMQHPNATGTFTFPGLPLANVSGNNRQQKSSPSVNWTLSTSVMEVSLSSSSSDNDHGKSATNQIFTLDIPLDVPLYSADVQQNVCLVLLDFVGQNRNDPGNCENVFVRSKVEGLRDRLVKAVADTAAKGDGDRSPCSVLGGLWQGKGQGR</sequence>
<dbReference type="AlphaFoldDB" id="A0A2B7WFD6"/>
<keyword evidence="3" id="KW-1185">Reference proteome</keyword>
<organism evidence="2 3">
    <name type="scientific">Polytolypa hystricis (strain UAMH7299)</name>
    <dbReference type="NCBI Taxonomy" id="1447883"/>
    <lineage>
        <taxon>Eukaryota</taxon>
        <taxon>Fungi</taxon>
        <taxon>Dikarya</taxon>
        <taxon>Ascomycota</taxon>
        <taxon>Pezizomycotina</taxon>
        <taxon>Eurotiomycetes</taxon>
        <taxon>Eurotiomycetidae</taxon>
        <taxon>Onygenales</taxon>
        <taxon>Onygenales incertae sedis</taxon>
        <taxon>Polytolypa</taxon>
    </lineage>
</organism>
<evidence type="ECO:0000313" key="2">
    <source>
        <dbReference type="EMBL" id="PGG95294.1"/>
    </source>
</evidence>
<name>A0A2B7WFD6_POLH7</name>
<protein>
    <submittedName>
        <fullName evidence="2">Uncharacterized protein</fullName>
    </submittedName>
</protein>
<proteinExistence type="predicted"/>
<evidence type="ECO:0000313" key="3">
    <source>
        <dbReference type="Proteomes" id="UP000224634"/>
    </source>
</evidence>
<evidence type="ECO:0000256" key="1">
    <source>
        <dbReference type="SAM" id="SignalP"/>
    </source>
</evidence>
<feature type="signal peptide" evidence="1">
    <location>
        <begin position="1"/>
        <end position="17"/>
    </location>
</feature>
<dbReference type="Proteomes" id="UP000224634">
    <property type="component" value="Unassembled WGS sequence"/>
</dbReference>
<feature type="chain" id="PRO_5012812419" evidence="1">
    <location>
        <begin position="18"/>
        <end position="201"/>
    </location>
</feature>
<comment type="caution">
    <text evidence="2">The sequence shown here is derived from an EMBL/GenBank/DDBJ whole genome shotgun (WGS) entry which is preliminary data.</text>
</comment>
<gene>
    <name evidence="2" type="ORF">AJ80_09988</name>
</gene>
<dbReference type="OrthoDB" id="4177125at2759"/>
<dbReference type="EMBL" id="PDNA01000461">
    <property type="protein sequence ID" value="PGG95294.1"/>
    <property type="molecule type" value="Genomic_DNA"/>
</dbReference>
<keyword evidence="1" id="KW-0732">Signal</keyword>
<dbReference type="STRING" id="1447883.A0A2B7WFD6"/>